<proteinExistence type="predicted"/>
<comment type="caution">
    <text evidence="2">The sequence shown here is derived from an EMBL/GenBank/DDBJ whole genome shotgun (WGS) entry which is preliminary data.</text>
</comment>
<reference evidence="2 3" key="1">
    <citation type="journal article" date="2017" name="Elife">
        <title>Extensive horizontal gene transfer in cheese-associated bacteria.</title>
        <authorList>
            <person name="Bonham K.S."/>
            <person name="Wolfe B.E."/>
            <person name="Dutton R.J."/>
        </authorList>
    </citation>
    <scope>NUCLEOTIDE SEQUENCE [LARGE SCALE GENOMIC DNA]</scope>
    <source>
        <strain evidence="2 3">JB182</strain>
    </source>
</reference>
<dbReference type="PANTHER" id="PTHR43236">
    <property type="entry name" value="ANTITOXIN HIGA1"/>
    <property type="match status" value="1"/>
</dbReference>
<dbReference type="EMBL" id="PNQX01000001">
    <property type="protein sequence ID" value="PMQ20115.1"/>
    <property type="molecule type" value="Genomic_DNA"/>
</dbReference>
<evidence type="ECO:0000313" key="3">
    <source>
        <dbReference type="Proteomes" id="UP000235739"/>
    </source>
</evidence>
<gene>
    <name evidence="2" type="ORF">CIK84_00335</name>
</gene>
<sequence>MTLEPTRIRLARERAALSRSALAASLGICERELAHAPEALSLALAEALGCAPQFFQLPATQAIDIGRIFFRSPRRTSTAQKVAAAALGRHGVELYNLITQTFRLPQTEVPELCGFTPEDAAAQLRTEWVLGCGALPDVLHLLESHGVRVLSLPASLEEVKTFSFWEDGQAFIFLASGSRNAQRLALAHELGHLLMHSSLGENREQLAVAEREADEFAARLLLPALSLQVRVSDSLQIPQLLLLEEHFGAPAKVILAHARACHLLGEDAYQWLSQELALEPPAEHQQLVSRVFSLVFPSLQRDHRASTARIGRELGLTAEQIHELSFGQAFVLLEGQNRCDTGEAVRGHLRAL</sequence>
<protein>
    <recommendedName>
        <fullName evidence="1">IrrE N-terminal-like domain-containing protein</fullName>
    </recommendedName>
</protein>
<evidence type="ECO:0000313" key="2">
    <source>
        <dbReference type="EMBL" id="PMQ20115.1"/>
    </source>
</evidence>
<dbReference type="RefSeq" id="WP_102597272.1">
    <property type="nucleotide sequence ID" value="NZ_JABUYH010000016.1"/>
</dbReference>
<dbReference type="PANTHER" id="PTHR43236:SF1">
    <property type="entry name" value="BLL7220 PROTEIN"/>
    <property type="match status" value="1"/>
</dbReference>
<dbReference type="Pfam" id="PF06114">
    <property type="entry name" value="Peptidase_M78"/>
    <property type="match status" value="1"/>
</dbReference>
<organism evidence="2 3">
    <name type="scientific">Glutamicibacter arilaitensis</name>
    <dbReference type="NCBI Taxonomy" id="256701"/>
    <lineage>
        <taxon>Bacteria</taxon>
        <taxon>Bacillati</taxon>
        <taxon>Actinomycetota</taxon>
        <taxon>Actinomycetes</taxon>
        <taxon>Micrococcales</taxon>
        <taxon>Micrococcaceae</taxon>
        <taxon>Glutamicibacter</taxon>
    </lineage>
</organism>
<dbReference type="InterPro" id="IPR010359">
    <property type="entry name" value="IrrE_HExxH"/>
</dbReference>
<dbReference type="Gene3D" id="1.10.10.2910">
    <property type="match status" value="1"/>
</dbReference>
<dbReference type="AlphaFoldDB" id="A0A2N7S1V6"/>
<feature type="domain" description="IrrE N-terminal-like" evidence="1">
    <location>
        <begin position="143"/>
        <end position="255"/>
    </location>
</feature>
<evidence type="ECO:0000259" key="1">
    <source>
        <dbReference type="Pfam" id="PF06114"/>
    </source>
</evidence>
<name>A0A2N7S1V6_9MICC</name>
<accession>A0A2N7S1V6</accession>
<dbReference type="InterPro" id="IPR052345">
    <property type="entry name" value="Rad_response_metalloprotease"/>
</dbReference>
<dbReference type="Proteomes" id="UP000235739">
    <property type="component" value="Unassembled WGS sequence"/>
</dbReference>